<proteinExistence type="predicted"/>
<dbReference type="RefSeq" id="XP_028535058.1">
    <property type="nucleotide sequence ID" value="XM_028679335.1"/>
</dbReference>
<accession>A0A1J1HEQ0</accession>
<protein>
    <submittedName>
        <fullName evidence="2">Uncharacterized protein</fullName>
    </submittedName>
</protein>
<feature type="transmembrane region" description="Helical" evidence="1">
    <location>
        <begin position="77"/>
        <end position="97"/>
    </location>
</feature>
<gene>
    <name evidence="2" type="ORF">PRELSG_1426900</name>
</gene>
<dbReference type="VEuPathDB" id="PlasmoDB:PRELSG_1426900"/>
<reference evidence="2 3" key="1">
    <citation type="submission" date="2015-04" db="EMBL/GenBank/DDBJ databases">
        <authorList>
            <consortium name="Pathogen Informatics"/>
        </authorList>
    </citation>
    <scope>NUCLEOTIDE SEQUENCE [LARGE SCALE GENOMIC DNA]</scope>
    <source>
        <strain evidence="2 3">SGS1</strain>
    </source>
</reference>
<dbReference type="KEGG" id="prel:PRELSG_1426900"/>
<dbReference type="Proteomes" id="UP000220158">
    <property type="component" value="Chromosome 14"/>
</dbReference>
<dbReference type="GeneID" id="39738701"/>
<keyword evidence="1" id="KW-0472">Membrane</keyword>
<evidence type="ECO:0000313" key="2">
    <source>
        <dbReference type="EMBL" id="CRH02538.1"/>
    </source>
</evidence>
<evidence type="ECO:0000256" key="1">
    <source>
        <dbReference type="SAM" id="Phobius"/>
    </source>
</evidence>
<keyword evidence="1" id="KW-1133">Transmembrane helix</keyword>
<sequence>MLEPFYDLYQTLSCYKTIRKINNFVYTNKEKINDEESDVLNENKYTSHAIAILMALGIQTSFYKLKRFKFFTFRPFLPQFLGVITSCSFLYIHTLYLSRNTIGKLIQLNIKQKKEEGICRYIDEIYKTEEPKDYIYLKRKTF</sequence>
<dbReference type="EMBL" id="LN835309">
    <property type="protein sequence ID" value="CRH02538.1"/>
    <property type="molecule type" value="Genomic_DNA"/>
</dbReference>
<dbReference type="OrthoDB" id="373683at2759"/>
<dbReference type="OMA" id="WYKTFSC"/>
<organism evidence="2 3">
    <name type="scientific">Plasmodium relictum</name>
    <dbReference type="NCBI Taxonomy" id="85471"/>
    <lineage>
        <taxon>Eukaryota</taxon>
        <taxon>Sar</taxon>
        <taxon>Alveolata</taxon>
        <taxon>Apicomplexa</taxon>
        <taxon>Aconoidasida</taxon>
        <taxon>Haemosporida</taxon>
        <taxon>Plasmodiidae</taxon>
        <taxon>Plasmodium</taxon>
        <taxon>Plasmodium (Haemamoeba)</taxon>
    </lineage>
</organism>
<dbReference type="AlphaFoldDB" id="A0A1J1HEQ0"/>
<evidence type="ECO:0000313" key="3">
    <source>
        <dbReference type="Proteomes" id="UP000220158"/>
    </source>
</evidence>
<keyword evidence="1" id="KW-0812">Transmembrane</keyword>
<keyword evidence="3" id="KW-1185">Reference proteome</keyword>
<name>A0A1J1HEQ0_PLARL</name>